<organism evidence="2 3">
    <name type="scientific">Candidatus Dojkabacteria bacterium HGW-Dojkabacteria-1</name>
    <dbReference type="NCBI Taxonomy" id="2013761"/>
    <lineage>
        <taxon>Bacteria</taxon>
        <taxon>Candidatus Dojkabacteria</taxon>
    </lineage>
</organism>
<feature type="transmembrane region" description="Helical" evidence="1">
    <location>
        <begin position="45"/>
        <end position="65"/>
    </location>
</feature>
<gene>
    <name evidence="2" type="ORF">CVU76_01790</name>
</gene>
<comment type="caution">
    <text evidence="2">The sequence shown here is derived from an EMBL/GenBank/DDBJ whole genome shotgun (WGS) entry which is preliminary data.</text>
</comment>
<dbReference type="PANTHER" id="PTHR47245:SF2">
    <property type="entry name" value="PEPTIDYL-PROLYL CIS-TRANS ISOMERASE HP_0175-RELATED"/>
    <property type="match status" value="1"/>
</dbReference>
<reference evidence="2 3" key="1">
    <citation type="journal article" date="2017" name="ISME J.">
        <title>Potential for microbial H2 and metal transformations associated with novel bacteria and archaea in deep terrestrial subsurface sediments.</title>
        <authorList>
            <person name="Hernsdorf A.W."/>
            <person name="Amano Y."/>
            <person name="Miyakawa K."/>
            <person name="Ise K."/>
            <person name="Suzuki Y."/>
            <person name="Anantharaman K."/>
            <person name="Probst A."/>
            <person name="Burstein D."/>
            <person name="Thomas B.C."/>
            <person name="Banfield J.F."/>
        </authorList>
    </citation>
    <scope>NUCLEOTIDE SEQUENCE [LARGE SCALE GENOMIC DNA]</scope>
    <source>
        <strain evidence="2">HGW-Dojkabacteria-1</strain>
    </source>
</reference>
<keyword evidence="1" id="KW-0812">Transmembrane</keyword>
<keyword evidence="1" id="KW-1133">Transmembrane helix</keyword>
<dbReference type="PANTHER" id="PTHR47245">
    <property type="entry name" value="PEPTIDYLPROLYL ISOMERASE"/>
    <property type="match status" value="1"/>
</dbReference>
<dbReference type="InterPro" id="IPR027304">
    <property type="entry name" value="Trigger_fact/SurA_dom_sf"/>
</dbReference>
<dbReference type="AlphaFoldDB" id="A0A2N2F3K6"/>
<protein>
    <recommendedName>
        <fullName evidence="4">PpiC domain-containing protein</fullName>
    </recommendedName>
</protein>
<dbReference type="EMBL" id="PHAO01000001">
    <property type="protein sequence ID" value="PKN02747.1"/>
    <property type="molecule type" value="Genomic_DNA"/>
</dbReference>
<evidence type="ECO:0000313" key="2">
    <source>
        <dbReference type="EMBL" id="PKN02747.1"/>
    </source>
</evidence>
<dbReference type="Proteomes" id="UP000233417">
    <property type="component" value="Unassembled WGS sequence"/>
</dbReference>
<evidence type="ECO:0008006" key="4">
    <source>
        <dbReference type="Google" id="ProtNLM"/>
    </source>
</evidence>
<keyword evidence="1" id="KW-0472">Membrane</keyword>
<evidence type="ECO:0000256" key="1">
    <source>
        <dbReference type="SAM" id="Phobius"/>
    </source>
</evidence>
<name>A0A2N2F3K6_9BACT</name>
<dbReference type="InterPro" id="IPR050245">
    <property type="entry name" value="PrsA_foldase"/>
</dbReference>
<accession>A0A2N2F3K6</accession>
<proteinExistence type="predicted"/>
<dbReference type="Gene3D" id="1.10.4030.10">
    <property type="entry name" value="Porin chaperone SurA, peptide-binding domain"/>
    <property type="match status" value="1"/>
</dbReference>
<sequence>MAKAKSKPEKSEKVSKSTIRIKKPNIKFKFTKPDLGNYKRFAKPVLTVVVVFVSFILVDFLIQYLNNDYSVAVVNGSRISRSTYHAKLESLYGQSVAKQMIDEEIIRQEAKSAGVEATKEEVQDRLDEIIRSIGGQETYEAALTANNLTEQELKDQIELDIITKKILEPSIQYTEEDVKAFFDQYSAIIFPNETAALEEGEKLDYEQFKDETKDIFLQQEVENQKYTWIDGLYTDYKIQNNATEKPKYGVLTTTINIFKNLFNSVNTNQE</sequence>
<dbReference type="Pfam" id="PF13624">
    <property type="entry name" value="SurA_N_3"/>
    <property type="match status" value="1"/>
</dbReference>
<evidence type="ECO:0000313" key="3">
    <source>
        <dbReference type="Proteomes" id="UP000233417"/>
    </source>
</evidence>
<dbReference type="SUPFAM" id="SSF109998">
    <property type="entry name" value="Triger factor/SurA peptide-binding domain-like"/>
    <property type="match status" value="1"/>
</dbReference>